<protein>
    <recommendedName>
        <fullName evidence="4">Accumulation-associated protein</fullName>
    </recommendedName>
</protein>
<sequence>KEAAAGEAGAAEGGAEGGAAGGDEEAKDPNEKEIEGQFIVPVRLGGANVKQDVLFPPAKNGRFEVEFQNAVGRTLTVTENRSPAPPPAGFTAIEAVSYKVSLAEGAQGVTLSKIDYILNPGNTLDISKGQVGRLFPELNAFIIDPALGELEFEAEENELTLKVANMNGEFAFFLPQTEAAAGAAA</sequence>
<evidence type="ECO:0000256" key="1">
    <source>
        <dbReference type="SAM" id="MobiDB-lite"/>
    </source>
</evidence>
<evidence type="ECO:0008006" key="4">
    <source>
        <dbReference type="Google" id="ProtNLM"/>
    </source>
</evidence>
<feature type="non-terminal residue" evidence="2">
    <location>
        <position position="185"/>
    </location>
</feature>
<feature type="region of interest" description="Disordered" evidence="1">
    <location>
        <begin position="1"/>
        <end position="35"/>
    </location>
</feature>
<dbReference type="Proteomes" id="UP001244207">
    <property type="component" value="Unassembled WGS sequence"/>
</dbReference>
<comment type="caution">
    <text evidence="2">The sequence shown here is derived from an EMBL/GenBank/DDBJ whole genome shotgun (WGS) entry which is preliminary data.</text>
</comment>
<accession>A0AAD8UDZ1</accession>
<feature type="non-terminal residue" evidence="2">
    <location>
        <position position="1"/>
    </location>
</feature>
<dbReference type="EMBL" id="JAHMHS010000130">
    <property type="protein sequence ID" value="KAK1714537.1"/>
    <property type="molecule type" value="Genomic_DNA"/>
</dbReference>
<organism evidence="2 3">
    <name type="scientific">Glomerella acutata</name>
    <name type="common">Colletotrichum acutatum</name>
    <dbReference type="NCBI Taxonomy" id="27357"/>
    <lineage>
        <taxon>Eukaryota</taxon>
        <taxon>Fungi</taxon>
        <taxon>Dikarya</taxon>
        <taxon>Ascomycota</taxon>
        <taxon>Pezizomycotina</taxon>
        <taxon>Sordariomycetes</taxon>
        <taxon>Hypocreomycetidae</taxon>
        <taxon>Glomerellales</taxon>
        <taxon>Glomerellaceae</taxon>
        <taxon>Colletotrichum</taxon>
        <taxon>Colletotrichum acutatum species complex</taxon>
    </lineage>
</organism>
<feature type="compositionally biased region" description="Gly residues" evidence="1">
    <location>
        <begin position="11"/>
        <end position="21"/>
    </location>
</feature>
<dbReference type="AlphaFoldDB" id="A0AAD8UDZ1"/>
<reference evidence="2" key="1">
    <citation type="submission" date="2021-12" db="EMBL/GenBank/DDBJ databases">
        <title>Comparative genomics, transcriptomics and evolutionary studies reveal genomic signatures of adaptation to plant cell wall in hemibiotrophic fungi.</title>
        <authorList>
            <consortium name="DOE Joint Genome Institute"/>
            <person name="Baroncelli R."/>
            <person name="Diaz J.F."/>
            <person name="Benocci T."/>
            <person name="Peng M."/>
            <person name="Battaglia E."/>
            <person name="Haridas S."/>
            <person name="Andreopoulos W."/>
            <person name="Labutti K."/>
            <person name="Pangilinan J."/>
            <person name="Floch G.L."/>
            <person name="Makela M.R."/>
            <person name="Henrissat B."/>
            <person name="Grigoriev I.V."/>
            <person name="Crouch J.A."/>
            <person name="De Vries R.P."/>
            <person name="Sukno S.A."/>
            <person name="Thon M.R."/>
        </authorList>
    </citation>
    <scope>NUCLEOTIDE SEQUENCE</scope>
    <source>
        <strain evidence="2">CBS 112980</strain>
    </source>
</reference>
<dbReference type="RefSeq" id="XP_060359999.1">
    <property type="nucleotide sequence ID" value="XM_060503588.1"/>
</dbReference>
<dbReference type="GeneID" id="85387487"/>
<keyword evidence="3" id="KW-1185">Reference proteome</keyword>
<gene>
    <name evidence="2" type="ORF">BDZ83DRAFT_563838</name>
</gene>
<feature type="compositionally biased region" description="Low complexity" evidence="1">
    <location>
        <begin position="1"/>
        <end position="10"/>
    </location>
</feature>
<evidence type="ECO:0000313" key="3">
    <source>
        <dbReference type="Proteomes" id="UP001244207"/>
    </source>
</evidence>
<name>A0AAD8UDZ1_GLOAC</name>
<proteinExistence type="predicted"/>
<evidence type="ECO:0000313" key="2">
    <source>
        <dbReference type="EMBL" id="KAK1714537.1"/>
    </source>
</evidence>